<evidence type="ECO:0000313" key="2">
    <source>
        <dbReference type="Proteomes" id="UP000483078"/>
    </source>
</evidence>
<organism evidence="1 2">
    <name type="scientific">Sediminimonas qiaohouensis</name>
    <dbReference type="NCBI Taxonomy" id="552061"/>
    <lineage>
        <taxon>Bacteria</taxon>
        <taxon>Pseudomonadati</taxon>
        <taxon>Pseudomonadota</taxon>
        <taxon>Alphaproteobacteria</taxon>
        <taxon>Rhodobacterales</taxon>
        <taxon>Roseobacteraceae</taxon>
        <taxon>Sediminimonas</taxon>
    </lineage>
</organism>
<dbReference type="Proteomes" id="UP000483078">
    <property type="component" value="Unassembled WGS sequence"/>
</dbReference>
<gene>
    <name evidence="1" type="ORF">FH759_04730</name>
</gene>
<dbReference type="AlphaFoldDB" id="A0A7C9HA48"/>
<name>A0A7C9HA48_9RHOB</name>
<dbReference type="PROSITE" id="PS51257">
    <property type="entry name" value="PROKAR_LIPOPROTEIN"/>
    <property type="match status" value="1"/>
</dbReference>
<protein>
    <recommendedName>
        <fullName evidence="3">Lipoprotein</fullName>
    </recommendedName>
</protein>
<evidence type="ECO:0000313" key="1">
    <source>
        <dbReference type="EMBL" id="MTJ03989.1"/>
    </source>
</evidence>
<proteinExistence type="predicted"/>
<comment type="caution">
    <text evidence="1">The sequence shown here is derived from an EMBL/GenBank/DDBJ whole genome shotgun (WGS) entry which is preliminary data.</text>
</comment>
<dbReference type="RefSeq" id="WP_273248569.1">
    <property type="nucleotide sequence ID" value="NZ_VENJ01000006.1"/>
</dbReference>
<sequence length="162" mass="17785">MRHLIVLMAAVALTGCYKHLELDTEPTGAMVTQEGGPRLITPTSIAYPTSRSESGCVKTKPLTLTWASGAKTTYKPELCGDATSVSKTIQRPPHPGLYRDRMEGRRRMEEIRAQQAMFAAQMSANALQSFSNGMQSFAPKPSIGRIECESRMHGYTVETTCD</sequence>
<accession>A0A7C9HA48</accession>
<dbReference type="EMBL" id="VENJ01000006">
    <property type="protein sequence ID" value="MTJ03989.1"/>
    <property type="molecule type" value="Genomic_DNA"/>
</dbReference>
<reference evidence="1 2" key="1">
    <citation type="submission" date="2019-06" db="EMBL/GenBank/DDBJ databases">
        <title>Enrichment of Autotrophic Halophilic Microorganisms from Red Sea Brine Pool Using Microbial Electrosynthesis System.</title>
        <authorList>
            <person name="Alqahtani M.F."/>
            <person name="Bajracharya S."/>
            <person name="Katuri K.P."/>
            <person name="Ali M."/>
            <person name="Saikaly P.E."/>
        </authorList>
    </citation>
    <scope>NUCLEOTIDE SEQUENCE [LARGE SCALE GENOMIC DNA]</scope>
    <source>
        <strain evidence="1">MES6</strain>
    </source>
</reference>
<evidence type="ECO:0008006" key="3">
    <source>
        <dbReference type="Google" id="ProtNLM"/>
    </source>
</evidence>